<dbReference type="InterPro" id="IPR035093">
    <property type="entry name" value="RelE/ParE_toxin_dom_sf"/>
</dbReference>
<dbReference type="Gene3D" id="3.30.2310.20">
    <property type="entry name" value="RelE-like"/>
    <property type="match status" value="1"/>
</dbReference>
<dbReference type="AlphaFoldDB" id="A0A5R9EHE4"/>
<keyword evidence="4" id="KW-1185">Reference proteome</keyword>
<organism evidence="3 4">
    <name type="scientific">Streptomyces marianii</name>
    <dbReference type="NCBI Taxonomy" id="1817406"/>
    <lineage>
        <taxon>Bacteria</taxon>
        <taxon>Bacillati</taxon>
        <taxon>Actinomycetota</taxon>
        <taxon>Actinomycetes</taxon>
        <taxon>Kitasatosporales</taxon>
        <taxon>Streptomycetaceae</taxon>
        <taxon>Streptomyces</taxon>
    </lineage>
</organism>
<evidence type="ECO:0008006" key="5">
    <source>
        <dbReference type="Google" id="ProtNLM"/>
    </source>
</evidence>
<dbReference type="SUPFAM" id="SSF143011">
    <property type="entry name" value="RelE-like"/>
    <property type="match status" value="1"/>
</dbReference>
<gene>
    <name evidence="3" type="ORF">FEF34_00875</name>
</gene>
<dbReference type="OrthoDB" id="9812706at2"/>
<protein>
    <recommendedName>
        <fullName evidence="5">Type II toxin-antitoxin system RelE/ParE family toxin</fullName>
    </recommendedName>
</protein>
<sequence>MLGPRISSLCVVCGAWWFPASGRLLGTGLQAVEPALQGGLQGRGEFVDRGVDGISAPGLLGVDDDVVAVPLEGPCVDTDDAPDGPAPDDPLFGDDFVDGGDDVHPVGAPGEVGADRRRPTEPGLFDAGVPRRPVVDVGVQRVDRLADNPRPDGAFGSADLLRIHIGSYRVLYEINDQQIRVSVIHLGRIR</sequence>
<feature type="region of interest" description="Disordered" evidence="2">
    <location>
        <begin position="107"/>
        <end position="129"/>
    </location>
</feature>
<dbReference type="Proteomes" id="UP000305921">
    <property type="component" value="Unassembled WGS sequence"/>
</dbReference>
<comment type="caution">
    <text evidence="3">The sequence shown here is derived from an EMBL/GenBank/DDBJ whole genome shotgun (WGS) entry which is preliminary data.</text>
</comment>
<dbReference type="EMBL" id="VAWE01000001">
    <property type="protein sequence ID" value="TLQ47922.1"/>
    <property type="molecule type" value="Genomic_DNA"/>
</dbReference>
<evidence type="ECO:0000256" key="2">
    <source>
        <dbReference type="SAM" id="MobiDB-lite"/>
    </source>
</evidence>
<evidence type="ECO:0000313" key="4">
    <source>
        <dbReference type="Proteomes" id="UP000305921"/>
    </source>
</evidence>
<name>A0A5R9EHE4_9ACTN</name>
<accession>A0A5R9EHE4</accession>
<dbReference type="InterPro" id="IPR007712">
    <property type="entry name" value="RelE/ParE_toxin"/>
</dbReference>
<dbReference type="Pfam" id="PF05016">
    <property type="entry name" value="ParE_toxin"/>
    <property type="match status" value="1"/>
</dbReference>
<evidence type="ECO:0000313" key="3">
    <source>
        <dbReference type="EMBL" id="TLQ47922.1"/>
    </source>
</evidence>
<keyword evidence="1" id="KW-1277">Toxin-antitoxin system</keyword>
<proteinExistence type="predicted"/>
<evidence type="ECO:0000256" key="1">
    <source>
        <dbReference type="ARBA" id="ARBA00022649"/>
    </source>
</evidence>
<reference evidence="3 4" key="1">
    <citation type="submission" date="2019-05" db="EMBL/GenBank/DDBJ databases">
        <title>Streptomyces marianii sp. nov., a novel marine actinomycete from southern coast of India.</title>
        <authorList>
            <person name="Iniyan A.M."/>
            <person name="Wink J."/>
            <person name="Ramprasad E."/>
            <person name="Ramana C.V."/>
            <person name="Bunk B."/>
            <person name="Sproer C."/>
            <person name="Joseph F.-J.R.S."/>
            <person name="Vincent S.G.P."/>
        </authorList>
    </citation>
    <scope>NUCLEOTIDE SEQUENCE [LARGE SCALE GENOMIC DNA]</scope>
    <source>
        <strain evidence="3 4">ICN19</strain>
    </source>
</reference>